<comment type="caution">
    <text evidence="1">The sequence shown here is derived from an EMBL/GenBank/DDBJ whole genome shotgun (WGS) entry which is preliminary data.</text>
</comment>
<reference evidence="1 2" key="1">
    <citation type="submission" date="2024-09" db="EMBL/GenBank/DDBJ databases">
        <authorList>
            <person name="Sun Q."/>
            <person name="Mori K."/>
        </authorList>
    </citation>
    <scope>NUCLEOTIDE SEQUENCE [LARGE SCALE GENOMIC DNA]</scope>
    <source>
        <strain evidence="1 2">TBRC 3947</strain>
    </source>
</reference>
<keyword evidence="2" id="KW-1185">Reference proteome</keyword>
<evidence type="ECO:0000313" key="1">
    <source>
        <dbReference type="EMBL" id="MFC0533015.1"/>
    </source>
</evidence>
<protein>
    <submittedName>
        <fullName evidence="1">Uncharacterized protein</fullName>
    </submittedName>
</protein>
<dbReference type="EMBL" id="JBHLUH010000077">
    <property type="protein sequence ID" value="MFC0533015.1"/>
    <property type="molecule type" value="Genomic_DNA"/>
</dbReference>
<proteinExistence type="predicted"/>
<evidence type="ECO:0000313" key="2">
    <source>
        <dbReference type="Proteomes" id="UP001589867"/>
    </source>
</evidence>
<accession>A0ABV6ME70</accession>
<dbReference type="RefSeq" id="WP_377260107.1">
    <property type="nucleotide sequence ID" value="NZ_JBHLUH010000077.1"/>
</dbReference>
<sequence length="241" mass="25968">MTADGLPAVAVQIGAGVLSAPEHRDWPPARSYRDTIARIGRLCAASGITAQHELVGARATRANVRATLAASIAGLDPYGLLVLTFAGHSERGPRDAGWCLYDGVLPLADVGNSLTALPGTAGAIVVADTCYAAALARFAKVSCTLVILAACAEHQVMLDRPRTEFVERLEQAVSPGGRRNPDCVSYAWLKERIQEATPDVERPQVWTNRSAAWHLRPFELLSTAHLQESRRRIPRRDASLS</sequence>
<name>A0ABV6ME70_9ACTN</name>
<dbReference type="Proteomes" id="UP001589867">
    <property type="component" value="Unassembled WGS sequence"/>
</dbReference>
<organism evidence="1 2">
    <name type="scientific">Phytohabitans kaempferiae</name>
    <dbReference type="NCBI Taxonomy" id="1620943"/>
    <lineage>
        <taxon>Bacteria</taxon>
        <taxon>Bacillati</taxon>
        <taxon>Actinomycetota</taxon>
        <taxon>Actinomycetes</taxon>
        <taxon>Micromonosporales</taxon>
        <taxon>Micromonosporaceae</taxon>
    </lineage>
</organism>
<gene>
    <name evidence="1" type="ORF">ACFFIA_35910</name>
</gene>
<dbReference type="Gene3D" id="3.40.50.1460">
    <property type="match status" value="1"/>
</dbReference>